<evidence type="ECO:0000256" key="5">
    <source>
        <dbReference type="SAM" id="SignalP"/>
    </source>
</evidence>
<comment type="subcellular location">
    <subcellularLocation>
        <location evidence="1">Secreted</location>
    </subcellularLocation>
</comment>
<evidence type="ECO:0000256" key="2">
    <source>
        <dbReference type="ARBA" id="ARBA00010701"/>
    </source>
</evidence>
<gene>
    <name evidence="7" type="ORF">OXX778_LOCUS9592</name>
</gene>
<protein>
    <recommendedName>
        <fullName evidence="6">Lipase domain-containing protein</fullName>
    </recommendedName>
</protein>
<dbReference type="Pfam" id="PF00151">
    <property type="entry name" value="Lipase"/>
    <property type="match status" value="1"/>
</dbReference>
<comment type="similarity">
    <text evidence="2 4">Belongs to the AB hydrolase superfamily. Lipase family.</text>
</comment>
<evidence type="ECO:0000259" key="6">
    <source>
        <dbReference type="Pfam" id="PF00151"/>
    </source>
</evidence>
<dbReference type="CDD" id="cd00707">
    <property type="entry name" value="Pancreat_lipase_like"/>
    <property type="match status" value="1"/>
</dbReference>
<dbReference type="GO" id="GO:0005615">
    <property type="term" value="C:extracellular space"/>
    <property type="evidence" value="ECO:0007669"/>
    <property type="project" value="TreeGrafter"/>
</dbReference>
<dbReference type="PRINTS" id="PR00825">
    <property type="entry name" value="DOLALLERGEN"/>
</dbReference>
<evidence type="ECO:0000256" key="3">
    <source>
        <dbReference type="ARBA" id="ARBA00022525"/>
    </source>
</evidence>
<keyword evidence="8" id="KW-1185">Reference proteome</keyword>
<proteinExistence type="inferred from homology"/>
<dbReference type="PRINTS" id="PR00821">
    <property type="entry name" value="TAGLIPASE"/>
</dbReference>
<evidence type="ECO:0000256" key="1">
    <source>
        <dbReference type="ARBA" id="ARBA00004613"/>
    </source>
</evidence>
<dbReference type="InterPro" id="IPR033906">
    <property type="entry name" value="Lipase_N"/>
</dbReference>
<comment type="caution">
    <text evidence="7">The sequence shown here is derived from an EMBL/GenBank/DDBJ whole genome shotgun (WGS) entry which is preliminary data.</text>
</comment>
<organism evidence="7 8">
    <name type="scientific">Brachionus calyciflorus</name>
    <dbReference type="NCBI Taxonomy" id="104777"/>
    <lineage>
        <taxon>Eukaryota</taxon>
        <taxon>Metazoa</taxon>
        <taxon>Spiralia</taxon>
        <taxon>Gnathifera</taxon>
        <taxon>Rotifera</taxon>
        <taxon>Eurotatoria</taxon>
        <taxon>Monogononta</taxon>
        <taxon>Pseudotrocha</taxon>
        <taxon>Ploima</taxon>
        <taxon>Brachionidae</taxon>
        <taxon>Brachionus</taxon>
    </lineage>
</organism>
<dbReference type="PANTHER" id="PTHR11610">
    <property type="entry name" value="LIPASE"/>
    <property type="match status" value="1"/>
</dbReference>
<dbReference type="Proteomes" id="UP000663879">
    <property type="component" value="Unassembled WGS sequence"/>
</dbReference>
<keyword evidence="3" id="KW-0964">Secreted</keyword>
<evidence type="ECO:0000313" key="7">
    <source>
        <dbReference type="EMBL" id="CAF0864126.1"/>
    </source>
</evidence>
<dbReference type="AlphaFoldDB" id="A0A813X2U0"/>
<evidence type="ECO:0000313" key="8">
    <source>
        <dbReference type="Proteomes" id="UP000663879"/>
    </source>
</evidence>
<dbReference type="InterPro" id="IPR000734">
    <property type="entry name" value="TAG_lipase"/>
</dbReference>
<dbReference type="GO" id="GO:0016042">
    <property type="term" value="P:lipid catabolic process"/>
    <property type="evidence" value="ECO:0007669"/>
    <property type="project" value="TreeGrafter"/>
</dbReference>
<accession>A0A813X2U0</accession>
<dbReference type="InterPro" id="IPR002334">
    <property type="entry name" value="Allerg_PlipaseA1"/>
</dbReference>
<reference evidence="7" key="1">
    <citation type="submission" date="2021-02" db="EMBL/GenBank/DDBJ databases">
        <authorList>
            <person name="Nowell W R."/>
        </authorList>
    </citation>
    <scope>NUCLEOTIDE SEQUENCE</scope>
    <source>
        <strain evidence="7">Ploen Becks lab</strain>
    </source>
</reference>
<dbReference type="EMBL" id="CAJNOC010001428">
    <property type="protein sequence ID" value="CAF0864126.1"/>
    <property type="molecule type" value="Genomic_DNA"/>
</dbReference>
<dbReference type="InterPro" id="IPR029058">
    <property type="entry name" value="AB_hydrolase_fold"/>
</dbReference>
<feature type="signal peptide" evidence="5">
    <location>
        <begin position="1"/>
        <end position="18"/>
    </location>
</feature>
<dbReference type="Gene3D" id="3.40.50.1820">
    <property type="entry name" value="alpha/beta hydrolase"/>
    <property type="match status" value="1"/>
</dbReference>
<dbReference type="OrthoDB" id="199913at2759"/>
<feature type="domain" description="Lipase" evidence="6">
    <location>
        <begin position="21"/>
        <end position="305"/>
    </location>
</feature>
<evidence type="ECO:0000256" key="4">
    <source>
        <dbReference type="RuleBase" id="RU004262"/>
    </source>
</evidence>
<dbReference type="GO" id="GO:0016298">
    <property type="term" value="F:lipase activity"/>
    <property type="evidence" value="ECO:0007669"/>
    <property type="project" value="InterPro"/>
</dbReference>
<sequence>MFRYFLLIINCLSIFCSPKYELYTRSNLDQYIIIEKLNNSIFDYSKETKFIIHGFSSNPTPLLKIKTEILKLYDMNVIMVNWKQDAKGPFYPNAAKNTKKIGEHLGNFIRINKIERERSHCIGHSLGAHVCGFAGKTIKLERISGLDPAGPLFEKKPKDSRLDKEDAEFVDIIHTDLELGIQKAIGHLDFYPNGGKNQAGCLFRDLNGNSSDTNEEIQIQMEPKGDLISIFSCSHSRAHLLFAESISKCNFKAIPCANFDDFKKGKCQLVNCIFSFNGCAKMGFHASKYHQNGRHYLRTTKTAPFC</sequence>
<feature type="chain" id="PRO_5032718854" description="Lipase domain-containing protein" evidence="5">
    <location>
        <begin position="19"/>
        <end position="306"/>
    </location>
</feature>
<dbReference type="SUPFAM" id="SSF53474">
    <property type="entry name" value="alpha/beta-Hydrolases"/>
    <property type="match status" value="1"/>
</dbReference>
<keyword evidence="5" id="KW-0732">Signal</keyword>
<name>A0A813X2U0_9BILA</name>
<dbReference type="PANTHER" id="PTHR11610:SF178">
    <property type="entry name" value="LIPASE MEMBER H-A-LIKE PROTEIN"/>
    <property type="match status" value="1"/>
</dbReference>
<dbReference type="InterPro" id="IPR013818">
    <property type="entry name" value="Lipase"/>
</dbReference>